<feature type="transmembrane region" description="Helical" evidence="5">
    <location>
        <begin position="74"/>
        <end position="91"/>
    </location>
</feature>
<dbReference type="Proteomes" id="UP000824681">
    <property type="component" value="Chromosome"/>
</dbReference>
<evidence type="ECO:0000256" key="1">
    <source>
        <dbReference type="ARBA" id="ARBA00004141"/>
    </source>
</evidence>
<feature type="domain" description="Methylamine utilisation protein MauE" evidence="6">
    <location>
        <begin position="2"/>
        <end position="131"/>
    </location>
</feature>
<feature type="transmembrane region" description="Helical" evidence="5">
    <location>
        <begin position="6"/>
        <end position="24"/>
    </location>
</feature>
<keyword evidence="4 5" id="KW-0472">Membrane</keyword>
<evidence type="ECO:0000256" key="2">
    <source>
        <dbReference type="ARBA" id="ARBA00022692"/>
    </source>
</evidence>
<proteinExistence type="predicted"/>
<evidence type="ECO:0000259" key="6">
    <source>
        <dbReference type="Pfam" id="PF07291"/>
    </source>
</evidence>
<protein>
    <recommendedName>
        <fullName evidence="6">Methylamine utilisation protein MauE domain-containing protein</fullName>
    </recommendedName>
</protein>
<dbReference type="RefSeq" id="WP_026214166.1">
    <property type="nucleotide sequence ID" value="NZ_CP068985.1"/>
</dbReference>
<dbReference type="Pfam" id="PF07291">
    <property type="entry name" value="MauE"/>
    <property type="match status" value="1"/>
</dbReference>
<evidence type="ECO:0000256" key="3">
    <source>
        <dbReference type="ARBA" id="ARBA00022989"/>
    </source>
</evidence>
<feature type="transmembrane region" description="Helical" evidence="5">
    <location>
        <begin position="144"/>
        <end position="162"/>
    </location>
</feature>
<feature type="transmembrane region" description="Helical" evidence="5">
    <location>
        <begin position="121"/>
        <end position="138"/>
    </location>
</feature>
<evidence type="ECO:0000256" key="5">
    <source>
        <dbReference type="SAM" id="Phobius"/>
    </source>
</evidence>
<comment type="subcellular location">
    <subcellularLocation>
        <location evidence="1">Membrane</location>
        <topology evidence="1">Multi-pass membrane protein</topology>
    </subcellularLocation>
</comment>
<keyword evidence="2 5" id="KW-0812">Transmembrane</keyword>
<evidence type="ECO:0000313" key="8">
    <source>
        <dbReference type="Proteomes" id="UP000824681"/>
    </source>
</evidence>
<keyword evidence="3 5" id="KW-1133">Transmembrane helix</keyword>
<dbReference type="EMBL" id="CP068985">
    <property type="protein sequence ID" value="QYC37806.1"/>
    <property type="molecule type" value="Genomic_DNA"/>
</dbReference>
<evidence type="ECO:0000256" key="4">
    <source>
        <dbReference type="ARBA" id="ARBA00023136"/>
    </source>
</evidence>
<sequence>MGYVVVWGQLLVLGIFLVSLIGKVRSRQAFREFVTATGTLLAVGPGRARWLGLLAVAAEAAIVVLVAVPVTASVGFALAAVTLGGFGYALVRALRREKAAPCHCFGASETPVGRHHVIRNLVLIVAALAALGATFAGTPGGVEVPGVLIAAAAASVCVLVVVRLDDIAELFRPVAVRR</sequence>
<keyword evidence="8" id="KW-1185">Reference proteome</keyword>
<dbReference type="InterPro" id="IPR009908">
    <property type="entry name" value="Methylamine_util_MauE"/>
</dbReference>
<name>A0ABX8TQP8_9ACTN</name>
<gene>
    <name evidence="7" type="ORF">Nocox_00850</name>
</gene>
<feature type="transmembrane region" description="Helical" evidence="5">
    <location>
        <begin position="50"/>
        <end position="68"/>
    </location>
</feature>
<reference evidence="7 8" key="1">
    <citation type="journal article" date="2021" name="ACS Chem. Biol.">
        <title>Genomic-Led Discovery of a Novel Glycopeptide Antibiotic by Nonomuraea coxensis DSM 45129.</title>
        <authorList>
            <person name="Yushchuk O."/>
            <person name="Vior N.M."/>
            <person name="Andreo-Vidal A."/>
            <person name="Berini F."/>
            <person name="Ruckert C."/>
            <person name="Busche T."/>
            <person name="Binda E."/>
            <person name="Kalinowski J."/>
            <person name="Truman A.W."/>
            <person name="Marinelli F."/>
        </authorList>
    </citation>
    <scope>NUCLEOTIDE SEQUENCE [LARGE SCALE GENOMIC DNA]</scope>
    <source>
        <strain evidence="7 8">DSM 45129</strain>
    </source>
</reference>
<organism evidence="7 8">
    <name type="scientific">Nonomuraea coxensis DSM 45129</name>
    <dbReference type="NCBI Taxonomy" id="1122611"/>
    <lineage>
        <taxon>Bacteria</taxon>
        <taxon>Bacillati</taxon>
        <taxon>Actinomycetota</taxon>
        <taxon>Actinomycetes</taxon>
        <taxon>Streptosporangiales</taxon>
        <taxon>Streptosporangiaceae</taxon>
        <taxon>Nonomuraea</taxon>
    </lineage>
</organism>
<accession>A0ABX8TQP8</accession>
<evidence type="ECO:0000313" key="7">
    <source>
        <dbReference type="EMBL" id="QYC37806.1"/>
    </source>
</evidence>